<dbReference type="PANTHER" id="PTHR48081">
    <property type="entry name" value="AB HYDROLASE SUPERFAMILY PROTEIN C4A8.06C"/>
    <property type="match status" value="1"/>
</dbReference>
<name>A0ABT1SUI9_9FIRM</name>
<dbReference type="RefSeq" id="WP_062412296.1">
    <property type="nucleotide sequence ID" value="NZ_JAJCIO010000024.1"/>
</dbReference>
<dbReference type="GO" id="GO:0016787">
    <property type="term" value="F:hydrolase activity"/>
    <property type="evidence" value="ECO:0007669"/>
    <property type="project" value="UniProtKB-KW"/>
</dbReference>
<dbReference type="PANTHER" id="PTHR48081:SF8">
    <property type="entry name" value="ALPHA_BETA HYDROLASE FOLD-3 DOMAIN-CONTAINING PROTEIN-RELATED"/>
    <property type="match status" value="1"/>
</dbReference>
<evidence type="ECO:0000313" key="3">
    <source>
        <dbReference type="EMBL" id="MCQ5343390.1"/>
    </source>
</evidence>
<evidence type="ECO:0000259" key="2">
    <source>
        <dbReference type="Pfam" id="PF07859"/>
    </source>
</evidence>
<comment type="caution">
    <text evidence="3">The sequence shown here is derived from an EMBL/GenBank/DDBJ whole genome shotgun (WGS) entry which is preliminary data.</text>
</comment>
<dbReference type="Pfam" id="PF07859">
    <property type="entry name" value="Abhydrolase_3"/>
    <property type="match status" value="1"/>
</dbReference>
<organism evidence="3 4">
    <name type="scientific">Megasphaera massiliensis</name>
    <dbReference type="NCBI Taxonomy" id="1232428"/>
    <lineage>
        <taxon>Bacteria</taxon>
        <taxon>Bacillati</taxon>
        <taxon>Bacillota</taxon>
        <taxon>Negativicutes</taxon>
        <taxon>Veillonellales</taxon>
        <taxon>Veillonellaceae</taxon>
        <taxon>Megasphaera</taxon>
    </lineage>
</organism>
<evidence type="ECO:0000256" key="1">
    <source>
        <dbReference type="ARBA" id="ARBA00022801"/>
    </source>
</evidence>
<dbReference type="InterPro" id="IPR029058">
    <property type="entry name" value="AB_hydrolase_fold"/>
</dbReference>
<dbReference type="Proteomes" id="UP001206692">
    <property type="component" value="Unassembled WGS sequence"/>
</dbReference>
<dbReference type="InterPro" id="IPR013094">
    <property type="entry name" value="AB_hydrolase_3"/>
</dbReference>
<accession>A0ABT1SUI9</accession>
<dbReference type="InterPro" id="IPR050300">
    <property type="entry name" value="GDXG_lipolytic_enzyme"/>
</dbReference>
<feature type="domain" description="Alpha/beta hydrolase fold-3" evidence="2">
    <location>
        <begin position="77"/>
        <end position="283"/>
    </location>
</feature>
<sequence length="306" mass="34473">MSTIKGEVAAFIADHQVDNFVMTPVTMREISLRTAQEQMLPKVEMERIVDGVLEGCPVYPVPVRVYIPDTSRPLPVLIYYHGGGFVIDTVSVYDPVCRRIAKATDHIVISPEYRLAPENPYPAAYDDALAVAQNALAFLTAKGIAYEKDVTLCGDSAGGCMAAFVSQRLQHDKDFPLRHQILIYPLLDFTGSFPSCRENCCPATGFTAAKMEWYFNQFFRGRDEKRAASPLFGPLSPSMPATFVITTSFCPFHDEGLDYIRRLKALGVRAETYNYDNMVHSYLNFEKICTEEIDDTYQRMAKFLHD</sequence>
<evidence type="ECO:0000313" key="4">
    <source>
        <dbReference type="Proteomes" id="UP001206692"/>
    </source>
</evidence>
<keyword evidence="1 3" id="KW-0378">Hydrolase</keyword>
<reference evidence="3 4" key="1">
    <citation type="submission" date="2022-06" db="EMBL/GenBank/DDBJ databases">
        <title>Isolation of gut microbiota from human fecal samples.</title>
        <authorList>
            <person name="Pamer E.G."/>
            <person name="Barat B."/>
            <person name="Waligurski E."/>
            <person name="Medina S."/>
            <person name="Paddock L."/>
            <person name="Mostad J."/>
        </authorList>
    </citation>
    <scope>NUCLEOTIDE SEQUENCE [LARGE SCALE GENOMIC DNA]</scope>
    <source>
        <strain evidence="3 4">DFI.1.1</strain>
    </source>
</reference>
<proteinExistence type="predicted"/>
<protein>
    <submittedName>
        <fullName evidence="3">Alpha/beta hydrolase</fullName>
    </submittedName>
</protein>
<keyword evidence="4" id="KW-1185">Reference proteome</keyword>
<dbReference type="Gene3D" id="3.40.50.1820">
    <property type="entry name" value="alpha/beta hydrolase"/>
    <property type="match status" value="1"/>
</dbReference>
<dbReference type="EMBL" id="JANGEW010000021">
    <property type="protein sequence ID" value="MCQ5343390.1"/>
    <property type="molecule type" value="Genomic_DNA"/>
</dbReference>
<gene>
    <name evidence="3" type="ORF">NE675_10220</name>
</gene>
<dbReference type="SUPFAM" id="SSF53474">
    <property type="entry name" value="alpha/beta-Hydrolases"/>
    <property type="match status" value="1"/>
</dbReference>